<evidence type="ECO:0000313" key="1">
    <source>
        <dbReference type="EMBL" id="MFC1848592.1"/>
    </source>
</evidence>
<dbReference type="Proteomes" id="UP001594351">
    <property type="component" value="Unassembled WGS sequence"/>
</dbReference>
<protein>
    <submittedName>
        <fullName evidence="1">Glycosyltransferase family 4 protein</fullName>
        <ecNumber evidence="1">2.4.-.-</ecNumber>
    </submittedName>
</protein>
<dbReference type="PANTHER" id="PTHR12526">
    <property type="entry name" value="GLYCOSYLTRANSFERASE"/>
    <property type="match status" value="1"/>
</dbReference>
<dbReference type="PANTHER" id="PTHR12526:SF635">
    <property type="entry name" value="GLYCOSYL TRANSFERASE GROUP 1"/>
    <property type="match status" value="1"/>
</dbReference>
<proteinExistence type="predicted"/>
<gene>
    <name evidence="1" type="ORF">ACFL27_00145</name>
</gene>
<dbReference type="Gene3D" id="3.40.50.2000">
    <property type="entry name" value="Glycogen Phosphorylase B"/>
    <property type="match status" value="1"/>
</dbReference>
<name>A0ABV6YQU9_UNCC1</name>
<comment type="caution">
    <text evidence="1">The sequence shown here is derived from an EMBL/GenBank/DDBJ whole genome shotgun (WGS) entry which is preliminary data.</text>
</comment>
<dbReference type="EMBL" id="JBHPBY010000001">
    <property type="protein sequence ID" value="MFC1848592.1"/>
    <property type="molecule type" value="Genomic_DNA"/>
</dbReference>
<organism evidence="1 2">
    <name type="scientific">candidate division CSSED10-310 bacterium</name>
    <dbReference type="NCBI Taxonomy" id="2855610"/>
    <lineage>
        <taxon>Bacteria</taxon>
        <taxon>Bacteria division CSSED10-310</taxon>
    </lineage>
</organism>
<reference evidence="1 2" key="1">
    <citation type="submission" date="2024-09" db="EMBL/GenBank/DDBJ databases">
        <title>Laminarin stimulates single cell rates of sulfate reduction while oxygen inhibits transcriptomic activity in coastal marine sediment.</title>
        <authorList>
            <person name="Lindsay M."/>
            <person name="Orcutt B."/>
            <person name="Emerson D."/>
            <person name="Stepanauskas R."/>
            <person name="D'Angelo T."/>
        </authorList>
    </citation>
    <scope>NUCLEOTIDE SEQUENCE [LARGE SCALE GENOMIC DNA]</scope>
    <source>
        <strain evidence="1">SAG AM-311-K15</strain>
    </source>
</reference>
<evidence type="ECO:0000313" key="2">
    <source>
        <dbReference type="Proteomes" id="UP001594351"/>
    </source>
</evidence>
<accession>A0ABV6YQU9</accession>
<dbReference type="EC" id="2.4.-.-" evidence="1"/>
<dbReference type="SUPFAM" id="SSF53756">
    <property type="entry name" value="UDP-Glycosyltransferase/glycogen phosphorylase"/>
    <property type="match status" value="1"/>
</dbReference>
<dbReference type="Pfam" id="PF13692">
    <property type="entry name" value="Glyco_trans_1_4"/>
    <property type="match status" value="1"/>
</dbReference>
<keyword evidence="2" id="KW-1185">Reference proteome</keyword>
<sequence>MKKKKIALICSEPIRQRMGGIGIRFVEFARQLLKCGFQLVFICPELDSSAELLLSGVELHRFSQNSLLQQLQECSCAIAQGQLANNLVLGVPDLPSVIDLYDPWLVENFQYFDVLGYVPYGNDHTSWRLQMSRGDFFLCSSEEQRLFYLGFLTALGRVHPELEKRDPDFQSLITPVPFGVPDVLPPYQPLIPRSRTTEKRLLFGGLYDWYDPWTLLYSLEQLGDLDWTLLFMKNPNPETTPQQLFQEVENWAHSKGYHSSKIQFLDWVPAERRYDLFRDVDVLVAPHLLNIETRLSFRTRILEALAAGCAVITTDTGLLSRLIKEHSAGWVVPEKDVSILNRTIRQVLTDQGLVLSRKKNAQHLAQSFHWSRTMEPLIKFCTDPRRDTTKTDFSFDPGTRSPRNSLYFRLKHFTKRIRSRCG</sequence>
<keyword evidence="1" id="KW-0808">Transferase</keyword>
<dbReference type="CDD" id="cd03801">
    <property type="entry name" value="GT4_PimA-like"/>
    <property type="match status" value="1"/>
</dbReference>
<keyword evidence="1" id="KW-0328">Glycosyltransferase</keyword>
<dbReference type="GO" id="GO:0016757">
    <property type="term" value="F:glycosyltransferase activity"/>
    <property type="evidence" value="ECO:0007669"/>
    <property type="project" value="UniProtKB-KW"/>
</dbReference>